<dbReference type="Proteomes" id="UP000181870">
    <property type="component" value="Unassembled WGS sequence"/>
</dbReference>
<accession>A0A1G8EPQ7</accession>
<name>A0A1G8EPQ7_BACOV</name>
<organism evidence="2 3">
    <name type="scientific">Bacteroides ovatus</name>
    <dbReference type="NCBI Taxonomy" id="28116"/>
    <lineage>
        <taxon>Bacteria</taxon>
        <taxon>Pseudomonadati</taxon>
        <taxon>Bacteroidota</taxon>
        <taxon>Bacteroidia</taxon>
        <taxon>Bacteroidales</taxon>
        <taxon>Bacteroidaceae</taxon>
        <taxon>Bacteroides</taxon>
    </lineage>
</organism>
<dbReference type="RefSeq" id="WP_074636794.1">
    <property type="nucleotide sequence ID" value="NZ_FNDO01000011.1"/>
</dbReference>
<feature type="signal peptide" evidence="1">
    <location>
        <begin position="1"/>
        <end position="19"/>
    </location>
</feature>
<keyword evidence="1" id="KW-0732">Signal</keyword>
<sequence length="224" mass="25905">MKKLMMLLFVCTLGIKAHAQVDPTLSGMIVTYTQKAEEELKAQKRAMLLETTGHIWLKEEVEGTTDIQKKFNNYLNSFRSIVTYAAEIYGFYHEIDRMAVNLGEFSDQLSKAPSNALAVALSSKRNAIYRDLILNSVEIVNDIRQVCLSNNKMTEKERMEIVFAIRPKLKTMNKKLKRLTRAVKYTSMTDIWDEIHEGARDPADKKKIVREAMERWKRNGHRGF</sequence>
<dbReference type="AlphaFoldDB" id="A0A1G8EPQ7"/>
<evidence type="ECO:0000313" key="3">
    <source>
        <dbReference type="Proteomes" id="UP000181870"/>
    </source>
</evidence>
<dbReference type="EMBL" id="FNDO01000011">
    <property type="protein sequence ID" value="SDH71845.1"/>
    <property type="molecule type" value="Genomic_DNA"/>
</dbReference>
<protein>
    <recommendedName>
        <fullName evidence="4">DUF4141 domain-containing protein</fullName>
    </recommendedName>
</protein>
<proteinExistence type="predicted"/>
<evidence type="ECO:0008006" key="4">
    <source>
        <dbReference type="Google" id="ProtNLM"/>
    </source>
</evidence>
<evidence type="ECO:0000256" key="1">
    <source>
        <dbReference type="SAM" id="SignalP"/>
    </source>
</evidence>
<feature type="chain" id="PRO_5010161583" description="DUF4141 domain-containing protein" evidence="1">
    <location>
        <begin position="20"/>
        <end position="224"/>
    </location>
</feature>
<evidence type="ECO:0000313" key="2">
    <source>
        <dbReference type="EMBL" id="SDH71845.1"/>
    </source>
</evidence>
<reference evidence="2 3" key="1">
    <citation type="submission" date="2016-10" db="EMBL/GenBank/DDBJ databases">
        <authorList>
            <person name="de Groot N.N."/>
        </authorList>
    </citation>
    <scope>NUCLEOTIDE SEQUENCE [LARGE SCALE GENOMIC DNA]</scope>
    <source>
        <strain evidence="2 3">NLAE-zl-C57</strain>
    </source>
</reference>
<gene>
    <name evidence="2" type="ORF">SAMN05192582_101135</name>
</gene>